<evidence type="ECO:0000259" key="2">
    <source>
        <dbReference type="Pfam" id="PF00266"/>
    </source>
</evidence>
<evidence type="ECO:0000313" key="3">
    <source>
        <dbReference type="EMBL" id="TFY57881.1"/>
    </source>
</evidence>
<dbReference type="Gene3D" id="3.90.1150.10">
    <property type="entry name" value="Aspartate Aminotransferase, domain 1"/>
    <property type="match status" value="1"/>
</dbReference>
<dbReference type="InterPro" id="IPR015424">
    <property type="entry name" value="PyrdxlP-dep_Trfase"/>
</dbReference>
<keyword evidence="1" id="KW-0663">Pyridoxal phosphate</keyword>
<accession>A0A4Y9Y8W1</accession>
<evidence type="ECO:0000256" key="1">
    <source>
        <dbReference type="ARBA" id="ARBA00022898"/>
    </source>
</evidence>
<dbReference type="PANTHER" id="PTHR43092:SF2">
    <property type="entry name" value="HERCYNYLCYSTEINE SULFOXIDE LYASE"/>
    <property type="match status" value="1"/>
</dbReference>
<evidence type="ECO:0000313" key="4">
    <source>
        <dbReference type="Proteomes" id="UP000298327"/>
    </source>
</evidence>
<gene>
    <name evidence="3" type="ORF">EVG20_g8371</name>
</gene>
<dbReference type="Pfam" id="PF00266">
    <property type="entry name" value="Aminotran_5"/>
    <property type="match status" value="1"/>
</dbReference>
<dbReference type="Proteomes" id="UP000298327">
    <property type="component" value="Unassembled WGS sequence"/>
</dbReference>
<dbReference type="InterPro" id="IPR015422">
    <property type="entry name" value="PyrdxlP-dep_Trfase_small"/>
</dbReference>
<dbReference type="AlphaFoldDB" id="A0A4Y9Y8W1"/>
<protein>
    <recommendedName>
        <fullName evidence="2">Aminotransferase class V domain-containing protein</fullName>
    </recommendedName>
</protein>
<dbReference type="OrthoDB" id="5978656at2759"/>
<dbReference type="EMBL" id="SEOQ01000718">
    <property type="protein sequence ID" value="TFY57881.1"/>
    <property type="molecule type" value="Genomic_DNA"/>
</dbReference>
<organism evidence="3 4">
    <name type="scientific">Dentipellis fragilis</name>
    <dbReference type="NCBI Taxonomy" id="205917"/>
    <lineage>
        <taxon>Eukaryota</taxon>
        <taxon>Fungi</taxon>
        <taxon>Dikarya</taxon>
        <taxon>Basidiomycota</taxon>
        <taxon>Agaricomycotina</taxon>
        <taxon>Agaricomycetes</taxon>
        <taxon>Russulales</taxon>
        <taxon>Hericiaceae</taxon>
        <taxon>Dentipellis</taxon>
    </lineage>
</organism>
<dbReference type="InterPro" id="IPR015421">
    <property type="entry name" value="PyrdxlP-dep_Trfase_major"/>
</dbReference>
<dbReference type="PANTHER" id="PTHR43092">
    <property type="entry name" value="L-CYSTEINE DESULFHYDRASE"/>
    <property type="match status" value="1"/>
</dbReference>
<dbReference type="InterPro" id="IPR000192">
    <property type="entry name" value="Aminotrans_V_dom"/>
</dbReference>
<comment type="caution">
    <text evidence="3">The sequence shown here is derived from an EMBL/GenBank/DDBJ whole genome shotgun (WGS) entry which is preliminary data.</text>
</comment>
<dbReference type="Gene3D" id="3.40.640.10">
    <property type="entry name" value="Type I PLP-dependent aspartate aminotransferase-like (Major domain)"/>
    <property type="match status" value="1"/>
</dbReference>
<sequence length="445" mass="49160">MSTSLNPTADNSFVAYSGSPPPFGHAMHKYFGFDPEYVNLNHGSYGSLPLPVSAACDAISRKIESNPDRFMRLELAGLLLTAQTRIANFINADPDELVFVPNASHGIHTVLWNFDWNEGDIIVGTTTTYKAVAMMIQRQSDTPPHPEISIFNLQYPTTQAAIVESFTAHIRTLKASLEAKQKPDGPKLKIVAVIDGIVANPGVLYPWRELTQICREEGVWSVIDAAHNLGQDQNIDVGKVQPDFFVSNCHKWLFAKRGAAILYAPKRNQPILKSPFPTPRFYVSPSDPSAASSTPNFLNSFQRNGTRDPAPYLSITAALDFRSWLGGEAKIYAYCHSLALAGGQRLAELLGTELLDKTGAQTLTMVDVALPLSDAVPATPVVDEYIKETLLLEWNVYAAHYKHNGRWWTRCSAQIWNEISDFEYLGKAFAAICLEVEKKFGIKAG</sequence>
<dbReference type="STRING" id="205917.A0A4Y9Y8W1"/>
<keyword evidence="4" id="KW-1185">Reference proteome</keyword>
<feature type="domain" description="Aminotransferase class V" evidence="2">
    <location>
        <begin position="50"/>
        <end position="369"/>
    </location>
</feature>
<dbReference type="SUPFAM" id="SSF53383">
    <property type="entry name" value="PLP-dependent transferases"/>
    <property type="match status" value="1"/>
</dbReference>
<proteinExistence type="predicted"/>
<reference evidence="3 4" key="1">
    <citation type="submission" date="2019-02" db="EMBL/GenBank/DDBJ databases">
        <title>Genome sequencing of the rare red list fungi Dentipellis fragilis.</title>
        <authorList>
            <person name="Buettner E."/>
            <person name="Kellner H."/>
        </authorList>
    </citation>
    <scope>NUCLEOTIDE SEQUENCE [LARGE SCALE GENOMIC DNA]</scope>
    <source>
        <strain evidence="3 4">DSM 105465</strain>
    </source>
</reference>
<name>A0A4Y9Y8W1_9AGAM</name>